<keyword evidence="2" id="KW-1185">Reference proteome</keyword>
<accession>A0A803Q6G9</accession>
<dbReference type="AlphaFoldDB" id="A0A803Q6G9"/>
<protein>
    <recommendedName>
        <fullName evidence="3">Reverse transcriptase domain-containing protein</fullName>
    </recommendedName>
</protein>
<dbReference type="InterPro" id="IPR052343">
    <property type="entry name" value="Retrotransposon-Effector_Assoc"/>
</dbReference>
<proteinExistence type="predicted"/>
<dbReference type="Gramene" id="evm.model.07.795">
    <property type="protein sequence ID" value="cds.evm.model.07.795"/>
    <property type="gene ID" value="evm.TU.07.795"/>
</dbReference>
<dbReference type="EnsemblPlants" id="evm.model.07.795">
    <property type="protein sequence ID" value="cds.evm.model.07.795"/>
    <property type="gene ID" value="evm.TU.07.795"/>
</dbReference>
<reference evidence="1" key="2">
    <citation type="submission" date="2021-03" db="UniProtKB">
        <authorList>
            <consortium name="EnsemblPlants"/>
        </authorList>
    </citation>
    <scope>IDENTIFICATION</scope>
</reference>
<dbReference type="PANTHER" id="PTHR46890:SF41">
    <property type="entry name" value="RNA BINDING _ RNA-DIRECTED DNA POLYMERASE"/>
    <property type="match status" value="1"/>
</dbReference>
<dbReference type="OMA" id="WATANTD"/>
<dbReference type="PANTHER" id="PTHR46890">
    <property type="entry name" value="NON-LTR RETROLELEMENT REVERSE TRANSCRIPTASE-LIKE PROTEIN-RELATED"/>
    <property type="match status" value="1"/>
</dbReference>
<dbReference type="EMBL" id="UZAU01000648">
    <property type="status" value="NOT_ANNOTATED_CDS"/>
    <property type="molecule type" value="Genomic_DNA"/>
</dbReference>
<organism evidence="1 2">
    <name type="scientific">Cannabis sativa</name>
    <name type="common">Hemp</name>
    <name type="synonym">Marijuana</name>
    <dbReference type="NCBI Taxonomy" id="3483"/>
    <lineage>
        <taxon>Eukaryota</taxon>
        <taxon>Viridiplantae</taxon>
        <taxon>Streptophyta</taxon>
        <taxon>Embryophyta</taxon>
        <taxon>Tracheophyta</taxon>
        <taxon>Spermatophyta</taxon>
        <taxon>Magnoliopsida</taxon>
        <taxon>eudicotyledons</taxon>
        <taxon>Gunneridae</taxon>
        <taxon>Pentapetalae</taxon>
        <taxon>rosids</taxon>
        <taxon>fabids</taxon>
        <taxon>Rosales</taxon>
        <taxon>Cannabaceae</taxon>
        <taxon>Cannabis</taxon>
    </lineage>
</organism>
<evidence type="ECO:0000313" key="1">
    <source>
        <dbReference type="EnsemblPlants" id="cds.evm.model.07.795"/>
    </source>
</evidence>
<sequence length="206" mass="23349">MGKDKASGPDGLPPSFYTHHWATANTDLVEMVSFFFVHKELPSYINDTSIVLVPKKEKPDSNKGLSPHRSLQSLVKGRCIAENTMIAREIVHSFSRKKGKRGFMMIKLDMEKAYDRMEWDFLLNVLTHIGFTSPFTEWVQACISVKQIRLLLNGAVVGKFKPERGIRQRDPLSRPYSSLSLKLCQDCSSGMRKGGGLRDSKWADKE</sequence>
<reference evidence="1" key="1">
    <citation type="submission" date="2018-11" db="EMBL/GenBank/DDBJ databases">
        <authorList>
            <person name="Grassa J C."/>
        </authorList>
    </citation>
    <scope>NUCLEOTIDE SEQUENCE [LARGE SCALE GENOMIC DNA]</scope>
</reference>
<evidence type="ECO:0008006" key="3">
    <source>
        <dbReference type="Google" id="ProtNLM"/>
    </source>
</evidence>
<name>A0A803Q6G9_CANSA</name>
<dbReference type="Proteomes" id="UP000596661">
    <property type="component" value="Chromosome 7"/>
</dbReference>
<evidence type="ECO:0000313" key="2">
    <source>
        <dbReference type="Proteomes" id="UP000596661"/>
    </source>
</evidence>